<dbReference type="GO" id="GO:0006508">
    <property type="term" value="P:proteolysis"/>
    <property type="evidence" value="ECO:0007669"/>
    <property type="project" value="UniProtKB-KW"/>
</dbReference>
<dbReference type="MEROPS" id="M01.012"/>
<keyword evidence="10" id="KW-0862">Zinc</keyword>
<evidence type="ECO:0000256" key="3">
    <source>
        <dbReference type="ARBA" id="ARBA00010136"/>
    </source>
</evidence>
<dbReference type="GO" id="GO:0005737">
    <property type="term" value="C:cytoplasm"/>
    <property type="evidence" value="ECO:0007669"/>
    <property type="project" value="TreeGrafter"/>
</dbReference>
<dbReference type="Gene3D" id="1.10.390.10">
    <property type="entry name" value="Neutral Protease Domain 2"/>
    <property type="match status" value="1"/>
</dbReference>
<dbReference type="GO" id="GO:0016285">
    <property type="term" value="F:alanyl aminopeptidase activity"/>
    <property type="evidence" value="ECO:0007669"/>
    <property type="project" value="UniProtKB-EC"/>
</dbReference>
<evidence type="ECO:0000256" key="9">
    <source>
        <dbReference type="ARBA" id="ARBA00022801"/>
    </source>
</evidence>
<comment type="caution">
    <text evidence="17">The sequence shown here is derived from an EMBL/GenBank/DDBJ whole genome shotgun (WGS) entry which is preliminary data.</text>
</comment>
<dbReference type="NCBIfam" id="TIGR02412">
    <property type="entry name" value="pepN_strep_liv"/>
    <property type="match status" value="1"/>
</dbReference>
<keyword evidence="7" id="KW-0645">Protease</keyword>
<feature type="domain" description="Peptidase M1 membrane alanine aminopeptidase" evidence="14">
    <location>
        <begin position="241"/>
        <end position="442"/>
    </location>
</feature>
<feature type="domain" description="Aminopeptidase N-like N-terminal" evidence="16">
    <location>
        <begin position="61"/>
        <end position="190"/>
    </location>
</feature>
<keyword evidence="11" id="KW-0482">Metalloprotease</keyword>
<dbReference type="HOGENOM" id="CLU_007335_1_1_11"/>
<comment type="cofactor">
    <cofactor evidence="2">
        <name>Zn(2+)</name>
        <dbReference type="ChEBI" id="CHEBI:29105"/>
    </cofactor>
</comment>
<evidence type="ECO:0000256" key="13">
    <source>
        <dbReference type="ARBA" id="ARBA00031533"/>
    </source>
</evidence>
<evidence type="ECO:0000256" key="1">
    <source>
        <dbReference type="ARBA" id="ARBA00000098"/>
    </source>
</evidence>
<dbReference type="EMBL" id="ACFG01000034">
    <property type="protein sequence ID" value="EEH63351.1"/>
    <property type="molecule type" value="Genomic_DNA"/>
</dbReference>
<dbReference type="GO" id="GO:0008270">
    <property type="term" value="F:zinc ion binding"/>
    <property type="evidence" value="ECO:0007669"/>
    <property type="project" value="InterPro"/>
</dbReference>
<evidence type="ECO:0000259" key="15">
    <source>
        <dbReference type="Pfam" id="PF11838"/>
    </source>
</evidence>
<feature type="domain" description="ERAP1-like C-terminal" evidence="15">
    <location>
        <begin position="536"/>
        <end position="823"/>
    </location>
</feature>
<evidence type="ECO:0000256" key="6">
    <source>
        <dbReference type="ARBA" id="ARBA00022438"/>
    </source>
</evidence>
<name>C0W1I5_9ACTO</name>
<evidence type="ECO:0000256" key="12">
    <source>
        <dbReference type="ARBA" id="ARBA00029811"/>
    </source>
</evidence>
<dbReference type="InterPro" id="IPR042097">
    <property type="entry name" value="Aminopeptidase_N-like_N_sf"/>
</dbReference>
<evidence type="ECO:0000256" key="5">
    <source>
        <dbReference type="ARBA" id="ARBA00015611"/>
    </source>
</evidence>
<sequence>MQTITKVEALARAAAVKLDTIDVALDLSGAPQLENLTFPSHTTLRFETNSSETFIDLIAQTVASVKVNGTPAVFEYNGARVNLQELPVNQPLEVEIIADCNYSTTGEGLHRYFDPEDGNTYLYTHFEPTDARRVFACFDQPGMKAKWQFSVVAPEAWVVLSNAPQECTAALENGNKLVHFQRTLPLSSYIAAVIAGEYAEFNDGNWQGSAGDGKEADIQLRLFCRQSLAKYFDTDDVFKQTRAGFDFFHANYGFTYPWGKYDQIYVPEYNIGAMENPGCVTFNENFISRDIPSTAHKQRRANVIFHEMCHMWFGDLVTPAWWDDLWLKESFADNQGSFGLAVNTEHKGEWASFAAGRKEWAYLQDQLPTTHPIAADIPDVEAAKHNFDGITYAKGASVLKQLVAYVGENIFFAGARKYFQKHAFESASMQDLLDALTEALAENGVTDRDLDTWQRTWIHTSSPSHLRLENPAGENNLVLSQHCIDATTGETVLRPHTLNLGFYGATGNLLHKQSVTLTGERITVEYPTNLAEESSFILPNDDDLTYAVIDLDEDAIEYCLANLSVLPTSLTRAIVWSALWAAVRNLKLSPTEYLQAVSKHLPNETEFAVIKDILRLANQVIMFYLPAQVRDSFGLTFADAMISTIETTENADVKQEWVTQLMSVLANLGKLNSAQAEFLDKVATNSHPNIEVGPTLTWLARIAQAAHGLLDADQIAAFLADDQSGEAKVAALKARAAIPNRNSRLNLWDQVVNEDLPNIQVSAILEGLAISGSKPGVVGLAGEFFGTVLDYWQTHSIGMGNRFVNGGYPLHVDASNTENTDALLYIAQNFLDAFTDAPAALRRLMIENNDILKLAVRIQRHWNDGIH</sequence>
<dbReference type="Pfam" id="PF17900">
    <property type="entry name" value="Peptidase_M1_N"/>
    <property type="match status" value="1"/>
</dbReference>
<protein>
    <recommendedName>
        <fullName evidence="5">Aminopeptidase N</fullName>
        <ecNumber evidence="4">3.4.11.2</ecNumber>
    </recommendedName>
    <alternativeName>
        <fullName evidence="12">Alanine aminopeptidase</fullName>
    </alternativeName>
    <alternativeName>
        <fullName evidence="13">Lysyl aminopeptidase</fullName>
    </alternativeName>
</protein>
<dbReference type="Pfam" id="PF11838">
    <property type="entry name" value="ERAP1_C"/>
    <property type="match status" value="1"/>
</dbReference>
<evidence type="ECO:0000256" key="4">
    <source>
        <dbReference type="ARBA" id="ARBA00012564"/>
    </source>
</evidence>
<dbReference type="GO" id="GO:0070006">
    <property type="term" value="F:metalloaminopeptidase activity"/>
    <property type="evidence" value="ECO:0007669"/>
    <property type="project" value="TreeGrafter"/>
</dbReference>
<evidence type="ECO:0000256" key="10">
    <source>
        <dbReference type="ARBA" id="ARBA00022833"/>
    </source>
</evidence>
<dbReference type="InterPro" id="IPR045357">
    <property type="entry name" value="Aminopeptidase_N-like_N"/>
</dbReference>
<comment type="similarity">
    <text evidence="3">Belongs to the peptidase M1 family.</text>
</comment>
<dbReference type="eggNOG" id="COG0308">
    <property type="taxonomic scope" value="Bacteria"/>
</dbReference>
<evidence type="ECO:0000259" key="14">
    <source>
        <dbReference type="Pfam" id="PF01433"/>
    </source>
</evidence>
<dbReference type="CDD" id="cd09602">
    <property type="entry name" value="M1_APN"/>
    <property type="match status" value="1"/>
</dbReference>
<dbReference type="PANTHER" id="PTHR11533">
    <property type="entry name" value="PROTEASE M1 ZINC METALLOPROTEASE"/>
    <property type="match status" value="1"/>
</dbReference>
<dbReference type="Gene3D" id="2.60.40.1730">
    <property type="entry name" value="tricorn interacting facor f3 domain"/>
    <property type="match status" value="1"/>
</dbReference>
<dbReference type="GO" id="GO:0043171">
    <property type="term" value="P:peptide catabolic process"/>
    <property type="evidence" value="ECO:0007669"/>
    <property type="project" value="TreeGrafter"/>
</dbReference>
<evidence type="ECO:0000256" key="11">
    <source>
        <dbReference type="ARBA" id="ARBA00023049"/>
    </source>
</evidence>
<comment type="catalytic activity">
    <reaction evidence="1">
        <text>Release of an N-terminal amino acid, Xaa-|-Yaa- from a peptide, amide or arylamide. Xaa is preferably Ala, but may be most amino acids including Pro (slow action). When a terminal hydrophobic residue is followed by a prolyl residue, the two may be released as an intact Xaa-Pro dipeptide.</text>
        <dbReference type="EC" id="3.4.11.2"/>
    </reaction>
</comment>
<dbReference type="RefSeq" id="WP_006546133.1">
    <property type="nucleotide sequence ID" value="NZ_DS999540.1"/>
</dbReference>
<dbReference type="STRING" id="525245.HMPREF0044_1275"/>
<dbReference type="InterPro" id="IPR050344">
    <property type="entry name" value="Peptidase_M1_aminopeptidases"/>
</dbReference>
<dbReference type="InterPro" id="IPR014782">
    <property type="entry name" value="Peptidase_M1_dom"/>
</dbReference>
<organism evidence="17 18">
    <name type="scientific">Gleimia coleocanis DSM 15436</name>
    <dbReference type="NCBI Taxonomy" id="525245"/>
    <lineage>
        <taxon>Bacteria</taxon>
        <taxon>Bacillati</taxon>
        <taxon>Actinomycetota</taxon>
        <taxon>Actinomycetes</taxon>
        <taxon>Actinomycetales</taxon>
        <taxon>Actinomycetaceae</taxon>
        <taxon>Gleimia</taxon>
    </lineage>
</organism>
<evidence type="ECO:0000256" key="2">
    <source>
        <dbReference type="ARBA" id="ARBA00001947"/>
    </source>
</evidence>
<dbReference type="InterPro" id="IPR027268">
    <property type="entry name" value="Peptidase_M4/M1_CTD_sf"/>
</dbReference>
<evidence type="ECO:0000313" key="17">
    <source>
        <dbReference type="EMBL" id="EEH63351.1"/>
    </source>
</evidence>
<evidence type="ECO:0000313" key="18">
    <source>
        <dbReference type="Proteomes" id="UP000010301"/>
    </source>
</evidence>
<dbReference type="PRINTS" id="PR00756">
    <property type="entry name" value="ALADIPTASE"/>
</dbReference>
<evidence type="ECO:0000256" key="8">
    <source>
        <dbReference type="ARBA" id="ARBA00022723"/>
    </source>
</evidence>
<dbReference type="InterPro" id="IPR001930">
    <property type="entry name" value="Peptidase_M1"/>
</dbReference>
<dbReference type="Proteomes" id="UP000010301">
    <property type="component" value="Unassembled WGS sequence"/>
</dbReference>
<dbReference type="PANTHER" id="PTHR11533:SF174">
    <property type="entry name" value="PUROMYCIN-SENSITIVE AMINOPEPTIDASE-RELATED"/>
    <property type="match status" value="1"/>
</dbReference>
<dbReference type="SUPFAM" id="SSF63737">
    <property type="entry name" value="Leukotriene A4 hydrolase N-terminal domain"/>
    <property type="match status" value="1"/>
</dbReference>
<dbReference type="GO" id="GO:0016020">
    <property type="term" value="C:membrane"/>
    <property type="evidence" value="ECO:0007669"/>
    <property type="project" value="TreeGrafter"/>
</dbReference>
<dbReference type="AlphaFoldDB" id="C0W1I5"/>
<dbReference type="GO" id="GO:0005615">
    <property type="term" value="C:extracellular space"/>
    <property type="evidence" value="ECO:0007669"/>
    <property type="project" value="TreeGrafter"/>
</dbReference>
<evidence type="ECO:0000259" key="16">
    <source>
        <dbReference type="Pfam" id="PF17900"/>
    </source>
</evidence>
<keyword evidence="6 17" id="KW-0031">Aminopeptidase</keyword>
<dbReference type="SUPFAM" id="SSF55486">
    <property type="entry name" value="Metalloproteases ('zincins'), catalytic domain"/>
    <property type="match status" value="1"/>
</dbReference>
<keyword evidence="18" id="KW-1185">Reference proteome</keyword>
<dbReference type="InterPro" id="IPR012778">
    <property type="entry name" value="Pept_M1_aminopeptidase"/>
</dbReference>
<evidence type="ECO:0000256" key="7">
    <source>
        <dbReference type="ARBA" id="ARBA00022670"/>
    </source>
</evidence>
<dbReference type="EC" id="3.4.11.2" evidence="4"/>
<accession>C0W1I5</accession>
<dbReference type="GO" id="GO:0042277">
    <property type="term" value="F:peptide binding"/>
    <property type="evidence" value="ECO:0007669"/>
    <property type="project" value="TreeGrafter"/>
</dbReference>
<dbReference type="InterPro" id="IPR024571">
    <property type="entry name" value="ERAP1-like_C_dom"/>
</dbReference>
<keyword evidence="9 17" id="KW-0378">Hydrolase</keyword>
<reference evidence="17 18" key="1">
    <citation type="submission" date="2009-01" db="EMBL/GenBank/DDBJ databases">
        <authorList>
            <person name="Qin X."/>
            <person name="Bachman B."/>
            <person name="Battles P."/>
            <person name="Bell A."/>
            <person name="Bess C."/>
            <person name="Bickham C."/>
            <person name="Chaboub L."/>
            <person name="Chen D."/>
            <person name="Coyle M."/>
            <person name="Deiros D.R."/>
            <person name="Dinh H."/>
            <person name="Forbes L."/>
            <person name="Fowler G."/>
            <person name="Francisco L."/>
            <person name="Fu Q."/>
            <person name="Gubbala S."/>
            <person name="Hale W."/>
            <person name="Han Y."/>
            <person name="Hemphill L."/>
            <person name="Highlander S.K."/>
            <person name="Hirani K."/>
            <person name="Hogues M."/>
            <person name="Jackson L."/>
            <person name="Jakkamsetti A."/>
            <person name="Javaid M."/>
            <person name="Jiang H."/>
            <person name="Korchina V."/>
            <person name="Kovar C."/>
            <person name="Lara F."/>
            <person name="Lee S."/>
            <person name="Mata R."/>
            <person name="Mathew T."/>
            <person name="Moen C."/>
            <person name="Morales K."/>
            <person name="Munidasa M."/>
            <person name="Nazareth L."/>
            <person name="Ngo R."/>
            <person name="Nguyen L."/>
            <person name="Okwuonu G."/>
            <person name="Ongeri F."/>
            <person name="Patil S."/>
            <person name="Petrosino J."/>
            <person name="Pham C."/>
            <person name="Pham P."/>
            <person name="Pu L.-L."/>
            <person name="Puazo M."/>
            <person name="Raj R."/>
            <person name="Reid J."/>
            <person name="Rouhana J."/>
            <person name="Saada N."/>
            <person name="Shang Y."/>
            <person name="Simmons D."/>
            <person name="Thornton R."/>
            <person name="Warren J."/>
            <person name="Weissenberger G."/>
            <person name="Zhang J."/>
            <person name="Zhang L."/>
            <person name="Zhou C."/>
            <person name="Zhu D."/>
            <person name="Muzny D."/>
            <person name="Worley K."/>
            <person name="Gibbs R."/>
        </authorList>
    </citation>
    <scope>NUCLEOTIDE SEQUENCE [LARGE SCALE GENOMIC DNA]</scope>
    <source>
        <strain evidence="17 18">DSM 15436</strain>
    </source>
</reference>
<dbReference type="Pfam" id="PF01433">
    <property type="entry name" value="Peptidase_M1"/>
    <property type="match status" value="1"/>
</dbReference>
<gene>
    <name evidence="17" type="primary">pepN</name>
    <name evidence="17" type="ORF">HMPREF0044_1275</name>
</gene>
<keyword evidence="8" id="KW-0479">Metal-binding</keyword>
<proteinExistence type="inferred from homology"/>